<dbReference type="EC" id="2.7.11.1" evidence="1"/>
<evidence type="ECO:0000259" key="10">
    <source>
        <dbReference type="PROSITE" id="PS50011"/>
    </source>
</evidence>
<dbReference type="InterPro" id="IPR008271">
    <property type="entry name" value="Ser/Thr_kinase_AS"/>
</dbReference>
<evidence type="ECO:0000313" key="12">
    <source>
        <dbReference type="EMBL" id="MDO7869321.1"/>
    </source>
</evidence>
<keyword evidence="13" id="KW-1185">Reference proteome</keyword>
<dbReference type="PROSITE" id="PS00108">
    <property type="entry name" value="PROTEIN_KINASE_ST"/>
    <property type="match status" value="1"/>
</dbReference>
<comment type="catalytic activity">
    <reaction evidence="7">
        <text>L-threonyl-[protein] + ATP = O-phospho-L-threonyl-[protein] + ADP + H(+)</text>
        <dbReference type="Rhea" id="RHEA:46608"/>
        <dbReference type="Rhea" id="RHEA-COMP:11060"/>
        <dbReference type="Rhea" id="RHEA-COMP:11605"/>
        <dbReference type="ChEBI" id="CHEBI:15378"/>
        <dbReference type="ChEBI" id="CHEBI:30013"/>
        <dbReference type="ChEBI" id="CHEBI:30616"/>
        <dbReference type="ChEBI" id="CHEBI:61977"/>
        <dbReference type="ChEBI" id="CHEBI:456216"/>
        <dbReference type="EC" id="2.7.11.1"/>
    </reaction>
</comment>
<evidence type="ECO:0000256" key="2">
    <source>
        <dbReference type="ARBA" id="ARBA00022527"/>
    </source>
</evidence>
<feature type="transmembrane region" description="Helical" evidence="9">
    <location>
        <begin position="387"/>
        <end position="406"/>
    </location>
</feature>
<keyword evidence="2" id="KW-0723">Serine/threonine-protein kinase</keyword>
<feature type="domain" description="PASTA" evidence="11">
    <location>
        <begin position="610"/>
        <end position="674"/>
    </location>
</feature>
<dbReference type="Gene3D" id="3.30.10.20">
    <property type="match status" value="4"/>
</dbReference>
<keyword evidence="9" id="KW-0812">Transmembrane</keyword>
<accession>A0ABT9B389</accession>
<dbReference type="PANTHER" id="PTHR43289">
    <property type="entry name" value="MITOGEN-ACTIVATED PROTEIN KINASE KINASE KINASE 20-RELATED"/>
    <property type="match status" value="1"/>
</dbReference>
<evidence type="ECO:0000256" key="1">
    <source>
        <dbReference type="ARBA" id="ARBA00012513"/>
    </source>
</evidence>
<evidence type="ECO:0000256" key="8">
    <source>
        <dbReference type="ARBA" id="ARBA00048679"/>
    </source>
</evidence>
<feature type="domain" description="PASTA" evidence="11">
    <location>
        <begin position="408"/>
        <end position="475"/>
    </location>
</feature>
<sequence>MDPRVERDPSDPMIGRLLDGRYRIGARVARGGMASVYEATDVRLDRTVAVKVMHPGMGDGSADDDFAKRFVREARAAARLSHPHVVAVFDQGTDGDTVFLVMEYVPGQTLRDVIRAEAPLPPRRALALLEPVVEALAVAHRAGLIHRDIKPENVLIARSNEGAAAESVKVADFGLAKAVSADTQHTATGGVLIGTVSYLAPELVVDGRADARADVYAAGVVLYELLTGQKPHQGESPIQVAYKHVHEDIPAPSELVPGLPAYVDALVARATARDRSLRPADGSILLRQLRRVRNAVDAGIQEDPDLLADLALPAAVPVVEDYAEPDDVEHTTEESAAYELYDQATDEGWEGDGWEGTAVVGSAATRSTPAVAQPWEHHAHGSRRGPVLLVAALVLALLLGIGAWWFGFARYTTTPDVIGLTAGQAETKVEDAGLEFDGSDTAYSETVAAGHVISTDPNSQDRILPGGTVHALISKGKERYAVPTLRGKTEDDAQQALLDTHLDFGHSTQRYNETVPEGRVITSTPEAGEMVPRDTAVDLVISRGPKPITVVDWTGKAFKDASAWAKSKKLKVEKSEEYSDDVAAGDVISQDPSEGDAFKGDTITFVVSKGPELVTIPRVRAMGVDAATQTLEDAGFKVSVKHSDLYLGLGYVSSVKPGEGEKAPKGSTVTIYLV</sequence>
<dbReference type="Gene3D" id="1.10.510.10">
    <property type="entry name" value="Transferase(Phosphotransferase) domain 1"/>
    <property type="match status" value="1"/>
</dbReference>
<dbReference type="SMART" id="SM00740">
    <property type="entry name" value="PASTA"/>
    <property type="match status" value="4"/>
</dbReference>
<dbReference type="InterPro" id="IPR005543">
    <property type="entry name" value="PASTA_dom"/>
</dbReference>
<dbReference type="NCBIfam" id="NF033483">
    <property type="entry name" value="PknB_PASTA_kin"/>
    <property type="match status" value="1"/>
</dbReference>
<keyword evidence="9" id="KW-1133">Transmembrane helix</keyword>
<dbReference type="SUPFAM" id="SSF56112">
    <property type="entry name" value="Protein kinase-like (PK-like)"/>
    <property type="match status" value="1"/>
</dbReference>
<dbReference type="Pfam" id="PF00069">
    <property type="entry name" value="Pkinase"/>
    <property type="match status" value="1"/>
</dbReference>
<evidence type="ECO:0000256" key="6">
    <source>
        <dbReference type="ARBA" id="ARBA00022840"/>
    </source>
</evidence>
<keyword evidence="4" id="KW-0547">Nucleotide-binding</keyword>
<dbReference type="PROSITE" id="PS51178">
    <property type="entry name" value="PASTA"/>
    <property type="match status" value="4"/>
</dbReference>
<evidence type="ECO:0000256" key="9">
    <source>
        <dbReference type="SAM" id="Phobius"/>
    </source>
</evidence>
<dbReference type="Pfam" id="PF03793">
    <property type="entry name" value="PASTA"/>
    <property type="match status" value="4"/>
</dbReference>
<gene>
    <name evidence="12" type="primary">pknB</name>
    <name evidence="12" type="ORF">Q5722_13195</name>
</gene>
<feature type="domain" description="PASTA" evidence="11">
    <location>
        <begin position="544"/>
        <end position="609"/>
    </location>
</feature>
<evidence type="ECO:0000256" key="3">
    <source>
        <dbReference type="ARBA" id="ARBA00022679"/>
    </source>
</evidence>
<proteinExistence type="predicted"/>
<evidence type="ECO:0000313" key="13">
    <source>
        <dbReference type="Proteomes" id="UP001233314"/>
    </source>
</evidence>
<protein>
    <recommendedName>
        <fullName evidence="1">non-specific serine/threonine protein kinase</fullName>
        <ecNumber evidence="1">2.7.11.1</ecNumber>
    </recommendedName>
</protein>
<dbReference type="EMBL" id="JAUQTA010000002">
    <property type="protein sequence ID" value="MDO7869321.1"/>
    <property type="molecule type" value="Genomic_DNA"/>
</dbReference>
<evidence type="ECO:0000256" key="5">
    <source>
        <dbReference type="ARBA" id="ARBA00022777"/>
    </source>
</evidence>
<keyword evidence="6" id="KW-0067">ATP-binding</keyword>
<name>A0ABT9B389_9ACTN</name>
<evidence type="ECO:0000256" key="4">
    <source>
        <dbReference type="ARBA" id="ARBA00022741"/>
    </source>
</evidence>
<dbReference type="InterPro" id="IPR011009">
    <property type="entry name" value="Kinase-like_dom_sf"/>
</dbReference>
<dbReference type="Gene3D" id="3.30.200.20">
    <property type="entry name" value="Phosphorylase Kinase, domain 1"/>
    <property type="match status" value="1"/>
</dbReference>
<evidence type="ECO:0000259" key="11">
    <source>
        <dbReference type="PROSITE" id="PS51178"/>
    </source>
</evidence>
<dbReference type="PANTHER" id="PTHR43289:SF34">
    <property type="entry name" value="SERINE_THREONINE-PROTEIN KINASE YBDM-RELATED"/>
    <property type="match status" value="1"/>
</dbReference>
<keyword evidence="9" id="KW-0472">Membrane</keyword>
<feature type="domain" description="PASTA" evidence="11">
    <location>
        <begin position="476"/>
        <end position="543"/>
    </location>
</feature>
<dbReference type="GO" id="GO:0016301">
    <property type="term" value="F:kinase activity"/>
    <property type="evidence" value="ECO:0007669"/>
    <property type="project" value="UniProtKB-KW"/>
</dbReference>
<dbReference type="SMART" id="SM00220">
    <property type="entry name" value="S_TKc"/>
    <property type="match status" value="1"/>
</dbReference>
<evidence type="ECO:0000256" key="7">
    <source>
        <dbReference type="ARBA" id="ARBA00047899"/>
    </source>
</evidence>
<organism evidence="12 13">
    <name type="scientific">Nocardioides jiangxiensis</name>
    <dbReference type="NCBI Taxonomy" id="3064524"/>
    <lineage>
        <taxon>Bacteria</taxon>
        <taxon>Bacillati</taxon>
        <taxon>Actinomycetota</taxon>
        <taxon>Actinomycetes</taxon>
        <taxon>Propionibacteriales</taxon>
        <taxon>Nocardioidaceae</taxon>
        <taxon>Nocardioides</taxon>
    </lineage>
</organism>
<keyword evidence="5 12" id="KW-0418">Kinase</keyword>
<feature type="domain" description="Protein kinase" evidence="10">
    <location>
        <begin position="22"/>
        <end position="290"/>
    </location>
</feature>
<dbReference type="InterPro" id="IPR000719">
    <property type="entry name" value="Prot_kinase_dom"/>
</dbReference>
<dbReference type="PROSITE" id="PS50011">
    <property type="entry name" value="PROTEIN_KINASE_DOM"/>
    <property type="match status" value="1"/>
</dbReference>
<keyword evidence="3" id="KW-0808">Transferase</keyword>
<dbReference type="CDD" id="cd14014">
    <property type="entry name" value="STKc_PknB_like"/>
    <property type="match status" value="1"/>
</dbReference>
<dbReference type="Proteomes" id="UP001233314">
    <property type="component" value="Unassembled WGS sequence"/>
</dbReference>
<comment type="caution">
    <text evidence="12">The sequence shown here is derived from an EMBL/GenBank/DDBJ whole genome shotgun (WGS) entry which is preliminary data.</text>
</comment>
<dbReference type="CDD" id="cd06577">
    <property type="entry name" value="PASTA_pknB"/>
    <property type="match status" value="4"/>
</dbReference>
<comment type="catalytic activity">
    <reaction evidence="8">
        <text>L-seryl-[protein] + ATP = O-phospho-L-seryl-[protein] + ADP + H(+)</text>
        <dbReference type="Rhea" id="RHEA:17989"/>
        <dbReference type="Rhea" id="RHEA-COMP:9863"/>
        <dbReference type="Rhea" id="RHEA-COMP:11604"/>
        <dbReference type="ChEBI" id="CHEBI:15378"/>
        <dbReference type="ChEBI" id="CHEBI:29999"/>
        <dbReference type="ChEBI" id="CHEBI:30616"/>
        <dbReference type="ChEBI" id="CHEBI:83421"/>
        <dbReference type="ChEBI" id="CHEBI:456216"/>
        <dbReference type="EC" id="2.7.11.1"/>
    </reaction>
</comment>
<reference evidence="12 13" key="1">
    <citation type="submission" date="2023-07" db="EMBL/GenBank/DDBJ databases">
        <title>Nocardioides sp. nov WY-20 isolated from soil.</title>
        <authorList>
            <person name="Liu B."/>
            <person name="Wan Y."/>
        </authorList>
    </citation>
    <scope>NUCLEOTIDE SEQUENCE [LARGE SCALE GENOMIC DNA]</scope>
    <source>
        <strain evidence="12 13">WY-20</strain>
    </source>
</reference>